<name>A0A0S7BSU3_9CHLR</name>
<dbReference type="PROSITE" id="PS52040">
    <property type="entry name" value="TOPO_IIA"/>
    <property type="match status" value="1"/>
</dbReference>
<dbReference type="OrthoDB" id="9806486at2"/>
<dbReference type="FunFam" id="3.30.1360.40:FF:000002">
    <property type="entry name" value="DNA gyrase subunit A"/>
    <property type="match status" value="1"/>
</dbReference>
<feature type="domain" description="Topo IIA-type catalytic" evidence="9">
    <location>
        <begin position="32"/>
        <end position="503"/>
    </location>
</feature>
<proteinExistence type="inferred from homology"/>
<dbReference type="InterPro" id="IPR013757">
    <property type="entry name" value="Topo_IIA_A_a_sf"/>
</dbReference>
<dbReference type="PANTHER" id="PTHR43493">
    <property type="entry name" value="DNA GYRASE/TOPOISOMERASE SUBUNIT A"/>
    <property type="match status" value="1"/>
</dbReference>
<keyword evidence="6 7" id="KW-0413">Isomerase</keyword>
<evidence type="ECO:0000256" key="7">
    <source>
        <dbReference type="PROSITE-ProRule" id="PRU01384"/>
    </source>
</evidence>
<dbReference type="Pfam" id="PF00521">
    <property type="entry name" value="DNA_topoisoIV"/>
    <property type="match status" value="1"/>
</dbReference>
<reference evidence="10" key="1">
    <citation type="journal article" date="2015" name="Genome Announc.">
        <title>Draft Genome Sequence of Anaerolineae Strain TC1, a Novel Isolate from a Methanogenic Wastewater Treatment System.</title>
        <authorList>
            <person name="Matsuura N."/>
            <person name="Tourlousse D.M."/>
            <person name="Sun L."/>
            <person name="Toyonaga M."/>
            <person name="Kuroda K."/>
            <person name="Ohashi A."/>
            <person name="Cruz R."/>
            <person name="Yamaguchi T."/>
            <person name="Sekiguchi Y."/>
        </authorList>
    </citation>
    <scope>NUCLEOTIDE SEQUENCE [LARGE SCALE GENOMIC DNA]</scope>
    <source>
        <strain evidence="10">TC1</strain>
    </source>
</reference>
<evidence type="ECO:0000259" key="9">
    <source>
        <dbReference type="PROSITE" id="PS52040"/>
    </source>
</evidence>
<dbReference type="Proteomes" id="UP000053370">
    <property type="component" value="Unassembled WGS sequence"/>
</dbReference>
<evidence type="ECO:0000256" key="4">
    <source>
        <dbReference type="ARBA" id="ARBA00023029"/>
    </source>
</evidence>
<evidence type="ECO:0000256" key="2">
    <source>
        <dbReference type="ARBA" id="ARBA00008263"/>
    </source>
</evidence>
<dbReference type="GO" id="GO:0034335">
    <property type="term" value="F:DNA negative supercoiling activity"/>
    <property type="evidence" value="ECO:0007669"/>
    <property type="project" value="UniProtKB-ARBA"/>
</dbReference>
<evidence type="ECO:0000313" key="11">
    <source>
        <dbReference type="Proteomes" id="UP000053370"/>
    </source>
</evidence>
<dbReference type="FunFam" id="1.10.268.10:FF:000001">
    <property type="entry name" value="DNA gyrase subunit A"/>
    <property type="match status" value="1"/>
</dbReference>
<gene>
    <name evidence="10" type="ORF">ATC1_13827</name>
</gene>
<dbReference type="Gene3D" id="3.30.1360.40">
    <property type="match status" value="1"/>
</dbReference>
<keyword evidence="4 7" id="KW-0799">Topoisomerase</keyword>
<evidence type="ECO:0000256" key="3">
    <source>
        <dbReference type="ARBA" id="ARBA00012895"/>
    </source>
</evidence>
<dbReference type="SUPFAM" id="SSF56719">
    <property type="entry name" value="Type II DNA topoisomerase"/>
    <property type="match status" value="1"/>
</dbReference>
<dbReference type="GO" id="GO:0005524">
    <property type="term" value="F:ATP binding"/>
    <property type="evidence" value="ECO:0007669"/>
    <property type="project" value="InterPro"/>
</dbReference>
<dbReference type="GO" id="GO:0003677">
    <property type="term" value="F:DNA binding"/>
    <property type="evidence" value="ECO:0007669"/>
    <property type="project" value="UniProtKB-UniRule"/>
</dbReference>
<dbReference type="InterPro" id="IPR002205">
    <property type="entry name" value="Topo_IIA_dom_A"/>
</dbReference>
<dbReference type="NCBIfam" id="NF004044">
    <property type="entry name" value="PRK05561.1"/>
    <property type="match status" value="1"/>
</dbReference>
<dbReference type="GO" id="GO:0005737">
    <property type="term" value="C:cytoplasm"/>
    <property type="evidence" value="ECO:0007669"/>
    <property type="project" value="TreeGrafter"/>
</dbReference>
<comment type="catalytic activity">
    <reaction evidence="1 7">
        <text>ATP-dependent breakage, passage and rejoining of double-stranded DNA.</text>
        <dbReference type="EC" id="5.6.2.2"/>
    </reaction>
</comment>
<dbReference type="PATRIC" id="fig|1678840.3.peg.2209"/>
<dbReference type="CDD" id="cd00187">
    <property type="entry name" value="TOP4c"/>
    <property type="match status" value="1"/>
</dbReference>
<dbReference type="GO" id="GO:0006265">
    <property type="term" value="P:DNA topological change"/>
    <property type="evidence" value="ECO:0007669"/>
    <property type="project" value="UniProtKB-UniRule"/>
</dbReference>
<organism evidence="10">
    <name type="scientific">Flexilinea flocculi</name>
    <dbReference type="NCBI Taxonomy" id="1678840"/>
    <lineage>
        <taxon>Bacteria</taxon>
        <taxon>Bacillati</taxon>
        <taxon>Chloroflexota</taxon>
        <taxon>Anaerolineae</taxon>
        <taxon>Anaerolineales</taxon>
        <taxon>Anaerolineaceae</taxon>
        <taxon>Flexilinea</taxon>
    </lineage>
</organism>
<dbReference type="SMART" id="SM00434">
    <property type="entry name" value="TOP4c"/>
    <property type="match status" value="1"/>
</dbReference>
<sequence length="867" mass="96503">MNKQETKPIDIEHEMQQSYLDYAMSVIISRAIPDARDGLKPVQRRILYAMYDMGIRPDSDYKKSARIVGEVLGKYHPHGDTAVYDAMARLAQDFTIRYPLVDGQGNFGSVDGDSPAAMRYTEAKLDKFSMEMLEHIDQNTVDFSRNFDDTLSEPVVLPSIIPNLLVNGASGIAVGMATNIPPHNLGEVIDAIIYILHQWDEYSEIGVDDLMKFVKGPDFPTGGIIVLEDARNELVSAYATGRGRLMVRGRVHLEDMGKGRSRLIITEIPYQVNKSGLIERIAQLVRDNVIEGISDLRDESDRQGMRIVIEIAKTGEPEKILRKLYKHTPLQTTFGIILLALVDNSPRVLNLKQALKVFIDHQLEVIRRKVTFELEKAERRAHILAGLLIAIQHLDEIISIIRNADDEKQARSEIIQKFQLDEEQAQAILDMPLKRLTHLENSKLQEEYTELEKSITEMKDLLASPERMREMLEKELLDVRKKFSDPRRTQIAVLGEGISSKELLTANTLVEADEVFVGLTPDGKIGRCEAAKAAEKDFAIPPWIVRSDTQKTVYIVSDTGKAFGIYVETLPKVDAFADGIDFGSISGWSSEEKISAIFTLSANEKNGDESAVITITENAILKKTSTAELPFASTQSFTLCKVNPGDRLLTVLVSEENSSNIMLVSRKGMAIRFDQTDLRPMGLIATGVNGMKLKEDDRLAAALLVTETDYCCFVSSSWGLGKIAVNEFPKQGRYGQGVIAIRMADDDSIAGAVKLESGKTLLLLHYGKGKTRPIRLTTVKQIKRARQLESTIKMVNQNVMGLSLVLLEKAEKGTEPDEEPETATKVKKHKDNDLEDAVVPPAPSNTDREDANSIGGQSSDPEQYSLF</sequence>
<accession>A0A0S7BSU3</accession>
<evidence type="ECO:0000256" key="6">
    <source>
        <dbReference type="ARBA" id="ARBA00023235"/>
    </source>
</evidence>
<dbReference type="InterPro" id="IPR006691">
    <property type="entry name" value="GyrA/parC_rep"/>
</dbReference>
<dbReference type="GO" id="GO:0009330">
    <property type="term" value="C:DNA topoisomerase type II (double strand cut, ATP-hydrolyzing) complex"/>
    <property type="evidence" value="ECO:0007669"/>
    <property type="project" value="TreeGrafter"/>
</dbReference>
<feature type="compositionally biased region" description="Polar residues" evidence="8">
    <location>
        <begin position="854"/>
        <end position="867"/>
    </location>
</feature>
<dbReference type="EMBL" id="DF968181">
    <property type="protein sequence ID" value="GAP40846.1"/>
    <property type="molecule type" value="Genomic_DNA"/>
</dbReference>
<dbReference type="RefSeq" id="WP_062280862.1">
    <property type="nucleotide sequence ID" value="NZ_DF968181.1"/>
</dbReference>
<dbReference type="EC" id="5.6.2.2" evidence="3"/>
<keyword evidence="11" id="KW-1185">Reference proteome</keyword>
<evidence type="ECO:0000256" key="8">
    <source>
        <dbReference type="SAM" id="MobiDB-lite"/>
    </source>
</evidence>
<dbReference type="InterPro" id="IPR013760">
    <property type="entry name" value="Topo_IIA-like_dom_sf"/>
</dbReference>
<evidence type="ECO:0000256" key="5">
    <source>
        <dbReference type="ARBA" id="ARBA00023125"/>
    </source>
</evidence>
<dbReference type="InterPro" id="IPR035516">
    <property type="entry name" value="Gyrase/topoIV_suA_C"/>
</dbReference>
<dbReference type="Pfam" id="PF03989">
    <property type="entry name" value="DNA_gyraseA_C"/>
    <property type="match status" value="3"/>
</dbReference>
<evidence type="ECO:0000313" key="10">
    <source>
        <dbReference type="EMBL" id="GAP40846.1"/>
    </source>
</evidence>
<feature type="active site" description="O-(5'-phospho-DNA)-tyrosine intermediate" evidence="7">
    <location>
        <position position="120"/>
    </location>
</feature>
<dbReference type="STRING" id="1678840.ATC1_13827"/>
<dbReference type="InterPro" id="IPR050220">
    <property type="entry name" value="Type_II_DNA_Topoisomerases"/>
</dbReference>
<keyword evidence="5 7" id="KW-0238">DNA-binding</keyword>
<evidence type="ECO:0000256" key="1">
    <source>
        <dbReference type="ARBA" id="ARBA00000185"/>
    </source>
</evidence>
<dbReference type="Gene3D" id="2.120.10.90">
    <property type="entry name" value="DNA gyrase/topoisomerase IV, subunit A, C-terminal"/>
    <property type="match status" value="1"/>
</dbReference>
<dbReference type="PANTHER" id="PTHR43493:SF5">
    <property type="entry name" value="DNA GYRASE SUBUNIT A, CHLOROPLASTIC_MITOCHONDRIAL"/>
    <property type="match status" value="1"/>
</dbReference>
<dbReference type="Gene3D" id="1.10.268.10">
    <property type="entry name" value="Topoisomerase, domain 3"/>
    <property type="match status" value="1"/>
</dbReference>
<dbReference type="Gene3D" id="3.90.199.10">
    <property type="entry name" value="Topoisomerase II, domain 5"/>
    <property type="match status" value="1"/>
</dbReference>
<dbReference type="AlphaFoldDB" id="A0A0S7BSU3"/>
<dbReference type="SUPFAM" id="SSF101904">
    <property type="entry name" value="GyrA/ParC C-terminal domain-like"/>
    <property type="match status" value="1"/>
</dbReference>
<dbReference type="InterPro" id="IPR013758">
    <property type="entry name" value="Topo_IIA_A/C_ab"/>
</dbReference>
<dbReference type="NCBIfam" id="TIGR01063">
    <property type="entry name" value="gyrA"/>
    <property type="match status" value="1"/>
</dbReference>
<feature type="region of interest" description="Disordered" evidence="8">
    <location>
        <begin position="810"/>
        <end position="867"/>
    </location>
</feature>
<protein>
    <recommendedName>
        <fullName evidence="3">DNA topoisomerase (ATP-hydrolyzing)</fullName>
        <ecNumber evidence="3">5.6.2.2</ecNumber>
    </recommendedName>
</protein>
<comment type="similarity">
    <text evidence="2">Belongs to the type II topoisomerase GyrA/ParC subunit family.</text>
</comment>